<feature type="compositionally biased region" description="Low complexity" evidence="2">
    <location>
        <begin position="525"/>
        <end position="539"/>
    </location>
</feature>
<dbReference type="GO" id="GO:0031578">
    <property type="term" value="P:mitotic spindle orientation checkpoint signaling"/>
    <property type="evidence" value="ECO:0007669"/>
    <property type="project" value="TreeGrafter"/>
</dbReference>
<feature type="region of interest" description="Disordered" evidence="2">
    <location>
        <begin position="522"/>
        <end position="548"/>
    </location>
</feature>
<sequence length="665" mass="77283">MKQSKAKADLLKKFADNQEEDEIFGDVESIDFSSNRSRQQQQHSSNNNNNNDVNGVDTLKINQLHINNSPSFQLTPKNELNSSSPQHTKSSKSSTGKNNNASRDSNSSAKRITRDALSEYSEENDTDITSELSQDEFEGWDECFSKNQSIYQQMNQRLIAKKVAQQKEAEREQKELLEYKQNHEHGIKEDPNRTLKLRDAVGVGREGYKLTATNLNMLDHLENDKTINYDFTRDDNDQFEDGFDVDFEESIQKIKQQQQQQQQHQRLNMGTVPKHVLINKQSMPSLAKNHTNTIKKFKSTMDLTGDTLHEPPQEHQHPQQQPQGFNFNNRVINKLDRIPSFYNKPKIPDPESRIQLLDKYAERKDKDKANAKVNVRGNTKGIHTSDHHQNHRYHPHKKMGHVRYLNEGGTNSNGEAYNIIPRSKSMVFNKAQNRWEGNEVDLLRFEHKPSLITLNEIKPAHKDTNYDALNDDEYDDDFPGKKRHGNMLYDNVNLKWINLDQDDEYIFDDIPDLIEPLETIRQHHNQQQQQQHQQQMVQHSPTRPKLGSTNTVYVLQSPISRRGLSQFTQRTTSSTNTIPTQQQHPSMTRSKSTLLRSQSSLSQQQQHQSANDNGAMIPLVSQKLIDKFAKEEAKINRKINHWFIDDNNDVKLDYYWEIRNLIMEN</sequence>
<dbReference type="AlphaFoldDB" id="H8X256"/>
<dbReference type="GO" id="GO:0044732">
    <property type="term" value="C:mitotic spindle pole body"/>
    <property type="evidence" value="ECO:0007669"/>
    <property type="project" value="TreeGrafter"/>
</dbReference>
<feature type="region of interest" description="Disordered" evidence="2">
    <location>
        <begin position="1"/>
        <end position="55"/>
    </location>
</feature>
<dbReference type="InterPro" id="IPR034586">
    <property type="entry name" value="Bfa1/Byr4"/>
</dbReference>
<feature type="compositionally biased region" description="Low complexity" evidence="2">
    <location>
        <begin position="590"/>
        <end position="609"/>
    </location>
</feature>
<feature type="region of interest" description="Disordered" evidence="2">
    <location>
        <begin position="69"/>
        <end position="112"/>
    </location>
</feature>
<feature type="compositionally biased region" description="Polar residues" evidence="2">
    <location>
        <begin position="564"/>
        <end position="589"/>
    </location>
</feature>
<name>H8X256_CANO9</name>
<feature type="compositionally biased region" description="Acidic residues" evidence="2">
    <location>
        <begin position="17"/>
        <end position="29"/>
    </location>
</feature>
<feature type="compositionally biased region" description="Low complexity" evidence="2">
    <location>
        <begin position="82"/>
        <end position="110"/>
    </location>
</feature>
<proteinExistence type="predicted"/>
<keyword evidence="4" id="KW-1185">Reference proteome</keyword>
<feature type="region of interest" description="Disordered" evidence="2">
    <location>
        <begin position="304"/>
        <end position="326"/>
    </location>
</feature>
<feature type="compositionally biased region" description="Basic and acidic residues" evidence="2">
    <location>
        <begin position="1"/>
        <end position="16"/>
    </location>
</feature>
<dbReference type="eggNOG" id="ENOG502R6H5">
    <property type="taxonomic scope" value="Eukaryota"/>
</dbReference>
<accession>H8X256</accession>
<feature type="compositionally biased region" description="Low complexity" evidence="2">
    <location>
        <begin position="33"/>
        <end position="51"/>
    </location>
</feature>
<evidence type="ECO:0000313" key="3">
    <source>
        <dbReference type="EMBL" id="CCG22777.1"/>
    </source>
</evidence>
<evidence type="ECO:0000313" key="4">
    <source>
        <dbReference type="Proteomes" id="UP000005018"/>
    </source>
</evidence>
<dbReference type="HOGENOM" id="CLU_030433_0_0_1"/>
<feature type="compositionally biased region" description="Polar residues" evidence="2">
    <location>
        <begin position="69"/>
        <end position="81"/>
    </location>
</feature>
<evidence type="ECO:0000256" key="2">
    <source>
        <dbReference type="SAM" id="MobiDB-lite"/>
    </source>
</evidence>
<dbReference type="OrthoDB" id="19159at2759"/>
<dbReference type="GO" id="GO:1990334">
    <property type="term" value="C:Bfa1-Bub2 complex"/>
    <property type="evidence" value="ECO:0007669"/>
    <property type="project" value="InterPro"/>
</dbReference>
<keyword evidence="1" id="KW-0175">Coiled coil</keyword>
<organism evidence="3 4">
    <name type="scientific">Candida orthopsilosis (strain 90-125)</name>
    <name type="common">Yeast</name>
    <dbReference type="NCBI Taxonomy" id="1136231"/>
    <lineage>
        <taxon>Eukaryota</taxon>
        <taxon>Fungi</taxon>
        <taxon>Dikarya</taxon>
        <taxon>Ascomycota</taxon>
        <taxon>Saccharomycotina</taxon>
        <taxon>Pichiomycetes</taxon>
        <taxon>Debaryomycetaceae</taxon>
        <taxon>Candida/Lodderomyces clade</taxon>
        <taxon>Candida</taxon>
    </lineage>
</organism>
<dbReference type="PANTHER" id="PTHR35140">
    <property type="entry name" value="MITOTIC CHECK POINT PROTEIN BFA1"/>
    <property type="match status" value="1"/>
</dbReference>
<dbReference type="PANTHER" id="PTHR35140:SF1">
    <property type="entry name" value="MITOTIC CHECK POINT PROTEIN BFA1"/>
    <property type="match status" value="1"/>
</dbReference>
<evidence type="ECO:0000256" key="1">
    <source>
        <dbReference type="SAM" id="Coils"/>
    </source>
</evidence>
<dbReference type="RefSeq" id="XP_003868212.1">
    <property type="nucleotide sequence ID" value="XM_003868164.1"/>
</dbReference>
<feature type="coiled-coil region" evidence="1">
    <location>
        <begin position="155"/>
        <end position="182"/>
    </location>
</feature>
<dbReference type="GeneID" id="14538935"/>
<dbReference type="Proteomes" id="UP000005018">
    <property type="component" value="Chromosome 2"/>
</dbReference>
<reference evidence="3 4" key="1">
    <citation type="journal article" date="2012" name="PLoS ONE">
        <title>Sequence and analysis of the genome of the pathogenic yeast Candida orthopsilosis.</title>
        <authorList>
            <person name="Riccombeni A."/>
            <person name="Vidanes G."/>
            <person name="Proux-Wera E."/>
            <person name="Wolfe K.H."/>
            <person name="Butler G."/>
        </authorList>
    </citation>
    <scope>NUCLEOTIDE SEQUENCE [LARGE SCALE GENOMIC DNA]</scope>
    <source>
        <strain evidence="3 4">Co 90-125</strain>
    </source>
</reference>
<dbReference type="GO" id="GO:0005096">
    <property type="term" value="F:GTPase activator activity"/>
    <property type="evidence" value="ECO:0007669"/>
    <property type="project" value="InterPro"/>
</dbReference>
<feature type="compositionally biased region" description="Basic and acidic residues" evidence="2">
    <location>
        <begin position="307"/>
        <end position="317"/>
    </location>
</feature>
<protein>
    <submittedName>
        <fullName evidence="3">Uncharacterized protein</fullName>
    </submittedName>
</protein>
<dbReference type="EMBL" id="HE681720">
    <property type="protein sequence ID" value="CCG22777.1"/>
    <property type="molecule type" value="Genomic_DNA"/>
</dbReference>
<feature type="region of interest" description="Disordered" evidence="2">
    <location>
        <begin position="564"/>
        <end position="615"/>
    </location>
</feature>
<dbReference type="KEGG" id="cot:CORT_0B10760"/>
<gene>
    <name evidence="3" type="ORF">CORT_0B10760</name>
</gene>